<proteinExistence type="predicted"/>
<organism evidence="1 2">
    <name type="scientific">Tritrichomonas musculus</name>
    <dbReference type="NCBI Taxonomy" id="1915356"/>
    <lineage>
        <taxon>Eukaryota</taxon>
        <taxon>Metamonada</taxon>
        <taxon>Parabasalia</taxon>
        <taxon>Tritrichomonadida</taxon>
        <taxon>Tritrichomonadidae</taxon>
        <taxon>Tritrichomonas</taxon>
    </lineage>
</organism>
<comment type="caution">
    <text evidence="1">The sequence shown here is derived from an EMBL/GenBank/DDBJ whole genome shotgun (WGS) entry which is preliminary data.</text>
</comment>
<name>A0ABR2KU86_9EUKA</name>
<protein>
    <submittedName>
        <fullName evidence="1">Uncharacterized protein</fullName>
    </submittedName>
</protein>
<sequence length="432" mass="50275">MNEQITRICDSCLLLKIIQGGGRYLQHYVPQTYDINDQIQIILVNSFQNNKNSSSIYAFTTQSNTCYVFNFVYDSIPYSIVLLSSIRCPLIFLKFLQDMRKTIENSKINNEENKIEPMVRMTLIWSILQSWHFIDKNEAVVTFSSTPFHAILSSSYSQFSPFNFFSADTNYLQVWRTLLTGGRILIVSNGATPKQMTYATFGIASLSSEFPFSEKILLCQNSQDPRLFDRELIKEYKIICAPEMPNCFNPDDYDVTLQIQMNKLPIDAFQKIIQARNKRLYDIVSYLIQTNLISDPYSNFLEKDICDEYKAIINPETMEKILNDKQFYDFTHSGTFKSWRKDNLFNDEFRDAFLSTQPEVALVNKTEEELLKCSSFIDIIKNHYSFDIHMVSVCKRHKKLIKRLLNGEKIEIQKPEPVVISSFQLNCSSDEI</sequence>
<evidence type="ECO:0000313" key="2">
    <source>
        <dbReference type="Proteomes" id="UP001470230"/>
    </source>
</evidence>
<dbReference type="Proteomes" id="UP001470230">
    <property type="component" value="Unassembled WGS sequence"/>
</dbReference>
<keyword evidence="2" id="KW-1185">Reference proteome</keyword>
<reference evidence="1 2" key="1">
    <citation type="submission" date="2024-04" db="EMBL/GenBank/DDBJ databases">
        <title>Tritrichomonas musculus Genome.</title>
        <authorList>
            <person name="Alves-Ferreira E."/>
            <person name="Grigg M."/>
            <person name="Lorenzi H."/>
            <person name="Galac M."/>
        </authorList>
    </citation>
    <scope>NUCLEOTIDE SEQUENCE [LARGE SCALE GENOMIC DNA]</scope>
    <source>
        <strain evidence="1 2">EAF2021</strain>
    </source>
</reference>
<gene>
    <name evidence="1" type="ORF">M9Y10_021978</name>
</gene>
<dbReference type="EMBL" id="JAPFFF010000003">
    <property type="protein sequence ID" value="KAK8893555.1"/>
    <property type="molecule type" value="Genomic_DNA"/>
</dbReference>
<evidence type="ECO:0000313" key="1">
    <source>
        <dbReference type="EMBL" id="KAK8893555.1"/>
    </source>
</evidence>
<accession>A0ABR2KU86</accession>